<feature type="transmembrane region" description="Helical" evidence="1">
    <location>
        <begin position="121"/>
        <end position="144"/>
    </location>
</feature>
<keyword evidence="1" id="KW-0812">Transmembrane</keyword>
<protein>
    <submittedName>
        <fullName evidence="2">Uncharacterized protein</fullName>
    </submittedName>
</protein>
<reference evidence="2" key="2">
    <citation type="submission" date="2020-11" db="EMBL/GenBank/DDBJ databases">
        <authorList>
            <person name="McCartney M.A."/>
            <person name="Auch B."/>
            <person name="Kono T."/>
            <person name="Mallez S."/>
            <person name="Becker A."/>
            <person name="Gohl D.M."/>
            <person name="Silverstein K.A.T."/>
            <person name="Koren S."/>
            <person name="Bechman K.B."/>
            <person name="Herman A."/>
            <person name="Abrahante J.E."/>
            <person name="Garbe J."/>
        </authorList>
    </citation>
    <scope>NUCLEOTIDE SEQUENCE</scope>
    <source>
        <strain evidence="2">Duluth1</strain>
        <tissue evidence="2">Whole animal</tissue>
    </source>
</reference>
<comment type="caution">
    <text evidence="2">The sequence shown here is derived from an EMBL/GenBank/DDBJ whole genome shotgun (WGS) entry which is preliminary data.</text>
</comment>
<keyword evidence="1" id="KW-0472">Membrane</keyword>
<feature type="transmembrane region" description="Helical" evidence="1">
    <location>
        <begin position="159"/>
        <end position="179"/>
    </location>
</feature>
<evidence type="ECO:0000313" key="3">
    <source>
        <dbReference type="Proteomes" id="UP000828390"/>
    </source>
</evidence>
<sequence>MWRDGAEWCGVELCGVGAGAAEAAAAAPIEECCVEWLVWGTMVWCRVVWLYRGVNGAWSVAQCRVVLLVLCRCGKTGVRGIVKSFVCRVWGLMWLEVVSKVFDVRCSWCVVWCRVMWCRVVLFRMVMLVGSCVSDLGGVMWSGLNGVSGVLGFVWCRVVQYWCCASGACCIWCGVSGVLKVMQMVKLVQCRVVWCRPEWCRVVWLVWCTVVWNRRCRLVWCVVSNGLWCVVWCRVVWYVMWCRLCNVMWCRVVWCRVSSESDMVHSGVVKNSVAMWCNIMLLLQLVCFRCRCRLCGGDMYVVWCRVVLCRKSVVCGPVLSSAAMQSVACSRSSLHSCCIETIPLDATMR</sequence>
<evidence type="ECO:0000256" key="1">
    <source>
        <dbReference type="SAM" id="Phobius"/>
    </source>
</evidence>
<keyword evidence="3" id="KW-1185">Reference proteome</keyword>
<feature type="transmembrane region" description="Helical" evidence="1">
    <location>
        <begin position="218"/>
        <end position="241"/>
    </location>
</feature>
<dbReference type="EMBL" id="JAIWYP010000011">
    <property type="protein sequence ID" value="KAH3735192.1"/>
    <property type="molecule type" value="Genomic_DNA"/>
</dbReference>
<dbReference type="Proteomes" id="UP000828390">
    <property type="component" value="Unassembled WGS sequence"/>
</dbReference>
<organism evidence="2 3">
    <name type="scientific">Dreissena polymorpha</name>
    <name type="common">Zebra mussel</name>
    <name type="synonym">Mytilus polymorpha</name>
    <dbReference type="NCBI Taxonomy" id="45954"/>
    <lineage>
        <taxon>Eukaryota</taxon>
        <taxon>Metazoa</taxon>
        <taxon>Spiralia</taxon>
        <taxon>Lophotrochozoa</taxon>
        <taxon>Mollusca</taxon>
        <taxon>Bivalvia</taxon>
        <taxon>Autobranchia</taxon>
        <taxon>Heteroconchia</taxon>
        <taxon>Euheterodonta</taxon>
        <taxon>Imparidentia</taxon>
        <taxon>Neoheterodontei</taxon>
        <taxon>Myida</taxon>
        <taxon>Dreissenoidea</taxon>
        <taxon>Dreissenidae</taxon>
        <taxon>Dreissena</taxon>
    </lineage>
</organism>
<dbReference type="AlphaFoldDB" id="A0A9D4CZ71"/>
<gene>
    <name evidence="2" type="ORF">DPMN_041654</name>
</gene>
<proteinExistence type="predicted"/>
<evidence type="ECO:0000313" key="2">
    <source>
        <dbReference type="EMBL" id="KAH3735192.1"/>
    </source>
</evidence>
<name>A0A9D4CZ71_DREPO</name>
<reference evidence="2" key="1">
    <citation type="journal article" date="2019" name="bioRxiv">
        <title>The Genome of the Zebra Mussel, Dreissena polymorpha: A Resource for Invasive Species Research.</title>
        <authorList>
            <person name="McCartney M.A."/>
            <person name="Auch B."/>
            <person name="Kono T."/>
            <person name="Mallez S."/>
            <person name="Zhang Y."/>
            <person name="Obille A."/>
            <person name="Becker A."/>
            <person name="Abrahante J.E."/>
            <person name="Garbe J."/>
            <person name="Badalamenti J.P."/>
            <person name="Herman A."/>
            <person name="Mangelson H."/>
            <person name="Liachko I."/>
            <person name="Sullivan S."/>
            <person name="Sone E.D."/>
            <person name="Koren S."/>
            <person name="Silverstein K.A.T."/>
            <person name="Beckman K.B."/>
            <person name="Gohl D.M."/>
        </authorList>
    </citation>
    <scope>NUCLEOTIDE SEQUENCE</scope>
    <source>
        <strain evidence="2">Duluth1</strain>
        <tissue evidence="2">Whole animal</tissue>
    </source>
</reference>
<keyword evidence="1" id="KW-1133">Transmembrane helix</keyword>
<accession>A0A9D4CZ71</accession>